<evidence type="ECO:0000256" key="4">
    <source>
        <dbReference type="ARBA" id="ARBA00022801"/>
    </source>
</evidence>
<dbReference type="Pfam" id="PF00149">
    <property type="entry name" value="Metallophos"/>
    <property type="match status" value="1"/>
</dbReference>
<dbReference type="SUPFAM" id="SSF56300">
    <property type="entry name" value="Metallo-dependent phosphatases"/>
    <property type="match status" value="1"/>
</dbReference>
<protein>
    <recommendedName>
        <fullName evidence="2 6">Nuclease SbcCD subunit D</fullName>
    </recommendedName>
</protein>
<dbReference type="GO" id="GO:0008408">
    <property type="term" value="F:3'-5' exonuclease activity"/>
    <property type="evidence" value="ECO:0007669"/>
    <property type="project" value="InterPro"/>
</dbReference>
<comment type="caution">
    <text evidence="8">The sequence shown here is derived from an EMBL/GenBank/DDBJ whole genome shotgun (WGS) entry which is preliminary data.</text>
</comment>
<dbReference type="GO" id="GO:0006310">
    <property type="term" value="P:DNA recombination"/>
    <property type="evidence" value="ECO:0007669"/>
    <property type="project" value="UniProtKB-KW"/>
</dbReference>
<keyword evidence="9" id="KW-1185">Reference proteome</keyword>
<organism evidence="8 9">
    <name type="scientific">Fischerella thermalis JSC-11</name>
    <dbReference type="NCBI Taxonomy" id="741277"/>
    <lineage>
        <taxon>Bacteria</taxon>
        <taxon>Bacillati</taxon>
        <taxon>Cyanobacteriota</taxon>
        <taxon>Cyanophyceae</taxon>
        <taxon>Nostocales</taxon>
        <taxon>Hapalosiphonaceae</taxon>
        <taxon>Fischerella</taxon>
    </lineage>
</organism>
<dbReference type="InterPro" id="IPR050535">
    <property type="entry name" value="DNA_Repair-Maintenance_Comp"/>
</dbReference>
<dbReference type="InterPro" id="IPR004843">
    <property type="entry name" value="Calcineurin-like_PHP"/>
</dbReference>
<dbReference type="Gene3D" id="3.60.21.10">
    <property type="match status" value="1"/>
</dbReference>
<dbReference type="EMBL" id="AGIZ01000002">
    <property type="protein sequence ID" value="EHC18755.1"/>
    <property type="molecule type" value="Genomic_DNA"/>
</dbReference>
<keyword evidence="6" id="KW-0255">Endonuclease</keyword>
<keyword evidence="5 6" id="KW-0269">Exonuclease</keyword>
<comment type="subunit">
    <text evidence="6">Heterodimer of SbcC and SbcD.</text>
</comment>
<dbReference type="PANTHER" id="PTHR30337">
    <property type="entry name" value="COMPONENT OF ATP-DEPENDENT DSDNA EXONUCLEASE"/>
    <property type="match status" value="1"/>
</dbReference>
<dbReference type="Proteomes" id="UP000004344">
    <property type="component" value="Unassembled WGS sequence"/>
</dbReference>
<keyword evidence="3 6" id="KW-0540">Nuclease</keyword>
<name>G6FPF5_9CYAN</name>
<gene>
    <name evidence="6" type="primary">sbcD</name>
    <name evidence="8" type="ORF">FJSC11DRAFT_0735</name>
</gene>
<evidence type="ECO:0000256" key="5">
    <source>
        <dbReference type="ARBA" id="ARBA00022839"/>
    </source>
</evidence>
<evidence type="ECO:0000256" key="1">
    <source>
        <dbReference type="ARBA" id="ARBA00010555"/>
    </source>
</evidence>
<reference evidence="8 9" key="1">
    <citation type="submission" date="2011-09" db="EMBL/GenBank/DDBJ databases">
        <title>The draft genome of Fischerella sp. JSC-11.</title>
        <authorList>
            <consortium name="US DOE Joint Genome Institute (JGI-PGF)"/>
            <person name="Lucas S."/>
            <person name="Han J."/>
            <person name="Lapidus A."/>
            <person name="Cheng J.-F."/>
            <person name="Goodwin L."/>
            <person name="Pitluck S."/>
            <person name="Peters L."/>
            <person name="Land M.L."/>
            <person name="Hauser L."/>
            <person name="Sarkisova S."/>
            <person name="Bryant D.A."/>
            <person name="Brown I."/>
            <person name="Woyke T.J."/>
        </authorList>
    </citation>
    <scope>NUCLEOTIDE SEQUENCE [LARGE SCALE GENOMIC DNA]</scope>
    <source>
        <strain evidence="8 9">JSC-11</strain>
    </source>
</reference>
<evidence type="ECO:0000256" key="2">
    <source>
        <dbReference type="ARBA" id="ARBA00013365"/>
    </source>
</evidence>
<dbReference type="InterPro" id="IPR041796">
    <property type="entry name" value="Mre11_N"/>
</dbReference>
<dbReference type="GO" id="GO:0006260">
    <property type="term" value="P:DNA replication"/>
    <property type="evidence" value="ECO:0007669"/>
    <property type="project" value="UniProtKB-KW"/>
</dbReference>
<dbReference type="InterPro" id="IPR004593">
    <property type="entry name" value="SbcD"/>
</dbReference>
<dbReference type="GO" id="GO:0004519">
    <property type="term" value="F:endonuclease activity"/>
    <property type="evidence" value="ECO:0007669"/>
    <property type="project" value="UniProtKB-KW"/>
</dbReference>
<evidence type="ECO:0000256" key="3">
    <source>
        <dbReference type="ARBA" id="ARBA00022722"/>
    </source>
</evidence>
<evidence type="ECO:0000259" key="7">
    <source>
        <dbReference type="Pfam" id="PF00149"/>
    </source>
</evidence>
<evidence type="ECO:0000313" key="8">
    <source>
        <dbReference type="EMBL" id="EHC18755.1"/>
    </source>
</evidence>
<comment type="similarity">
    <text evidence="1 6">Belongs to the SbcD family.</text>
</comment>
<feature type="domain" description="Calcineurin-like phosphoesterase" evidence="7">
    <location>
        <begin position="20"/>
        <end position="252"/>
    </location>
</feature>
<keyword evidence="6" id="KW-0235">DNA replication</keyword>
<evidence type="ECO:0000256" key="6">
    <source>
        <dbReference type="RuleBase" id="RU363069"/>
    </source>
</evidence>
<sequence>MDNGKENDQLPITYYQLSMIKILHLADIHMGSGFSHGRINPDTGLNTRLEDFVKTLSHCIDQALTQGVDLVIFGGDAFPDATPPPYVQEAFAGQFRRLVDAQIPTVLLVGNHDQHSQGQGGASLCIYRTLGVPGIVVGDTLTTHRIQTRNGFVQVITLPWLTRSTLMTRQETEGLSLSEVHQLLIERLQVVLEAEIRRLDPNIPTILLGHLMADNASLGAERFLAVGKGFLIPLSMLARPCFDYVALGHVHRHQNLNKSNNPPVVYPGSIERVDFSEEKEDKGYVMVELERGSAKWEFCPLPVRIFHTIEVDVSKAEDPQAAIVKAIAKYNIEDAVIRLIYKLRSEQLDLIDNAALHKLLAPAHTYTIQPELVSQLARPRVPELSASNSIDPIEALRTYLNNREDLKDIATSMLEAAHKLLAADEENWIEPSSVEENTNQINQIKLDNTEHQLRLL</sequence>
<dbReference type="NCBIfam" id="TIGR00619">
    <property type="entry name" value="sbcd"/>
    <property type="match status" value="1"/>
</dbReference>
<dbReference type="InterPro" id="IPR029052">
    <property type="entry name" value="Metallo-depent_PP-like"/>
</dbReference>
<accession>G6FPF5</accession>
<evidence type="ECO:0000313" key="9">
    <source>
        <dbReference type="Proteomes" id="UP000004344"/>
    </source>
</evidence>
<keyword evidence="6" id="KW-0233">DNA recombination</keyword>
<dbReference type="CDD" id="cd00840">
    <property type="entry name" value="MPP_Mre11_N"/>
    <property type="match status" value="1"/>
</dbReference>
<comment type="function">
    <text evidence="6">SbcCD cleaves DNA hairpin structures. These structures can inhibit DNA replication and are intermediates in certain DNA recombination reactions. The complex acts as a 3'-&gt;5' double strand exonuclease that can open hairpins. It also has a 5' single-strand endonuclease activity.</text>
</comment>
<proteinExistence type="inferred from homology"/>
<dbReference type="PATRIC" id="fig|741277.3.peg.860"/>
<dbReference type="PANTHER" id="PTHR30337:SF0">
    <property type="entry name" value="NUCLEASE SBCCD SUBUNIT D"/>
    <property type="match status" value="1"/>
</dbReference>
<keyword evidence="4 6" id="KW-0378">Hydrolase</keyword>
<dbReference type="AlphaFoldDB" id="G6FPF5"/>